<feature type="region of interest" description="Disordered" evidence="1">
    <location>
        <begin position="1"/>
        <end position="21"/>
    </location>
</feature>
<keyword evidence="2" id="KW-1133">Transmembrane helix</keyword>
<dbReference type="RefSeq" id="WP_411952134.1">
    <property type="nucleotide sequence ID" value="NZ_JBHSFS010000013.1"/>
</dbReference>
<comment type="caution">
    <text evidence="3">The sequence shown here is derived from an EMBL/GenBank/DDBJ whole genome shotgun (WGS) entry which is preliminary data.</text>
</comment>
<keyword evidence="2" id="KW-0472">Membrane</keyword>
<name>A0ABV9BQU4_9ACTN</name>
<keyword evidence="4" id="KW-1185">Reference proteome</keyword>
<evidence type="ECO:0000313" key="4">
    <source>
        <dbReference type="Proteomes" id="UP001595990"/>
    </source>
</evidence>
<evidence type="ECO:0000256" key="1">
    <source>
        <dbReference type="SAM" id="MobiDB-lite"/>
    </source>
</evidence>
<evidence type="ECO:0000256" key="2">
    <source>
        <dbReference type="SAM" id="Phobius"/>
    </source>
</evidence>
<dbReference type="EMBL" id="JBHSFS010000013">
    <property type="protein sequence ID" value="MFC4516371.1"/>
    <property type="molecule type" value="Genomic_DNA"/>
</dbReference>
<protein>
    <recommendedName>
        <fullName evidence="5">Peptidase MA-like domain-containing protein</fullName>
    </recommendedName>
</protein>
<feature type="transmembrane region" description="Helical" evidence="2">
    <location>
        <begin position="28"/>
        <end position="48"/>
    </location>
</feature>
<dbReference type="Proteomes" id="UP001595990">
    <property type="component" value="Unassembled WGS sequence"/>
</dbReference>
<keyword evidence="2" id="KW-0812">Transmembrane</keyword>
<evidence type="ECO:0008006" key="5">
    <source>
        <dbReference type="Google" id="ProtNLM"/>
    </source>
</evidence>
<evidence type="ECO:0000313" key="3">
    <source>
        <dbReference type="EMBL" id="MFC4516371.1"/>
    </source>
</evidence>
<sequence>MHEPDTKGAALSRYTPGESSANRGLKTAVAIVGGVAVMVLIAVTVLVLQRPGGEGSARGTDDESATEGVAVSVSQAEIGRLTEGRAAALKDKDEKAFTAAFAGDARTQARRLFRNLRKVPLTSASFRHVETIGRLENSFGGGVNATIDVHFEHQITGVDLAPVVEGYRWQIEKKKPKSTPVITKISGIPFKKVTDDDPDTALAYPAPWDLYEDLRIYRGDHLVLMSSAGQAEQARRDAPGLERAARGALSAWKQAGAASKPVAPGFAVTVEPDKRQSGRLYGRSEARGEAGVEIPMRGAGAAVSYPYAGGRVVLQEATERVGEHEMAHALLTPLIGQASATGLDGPQNWLVEGFAEYVASRGEDDRGGQSALRRAGFDGRLPNQLMFYSQDVTRTAANYELGRLAVKFIAETQGKQKAFSFVAAQYGEPSKLDEQLKDATGLDKQAFEAQWAEHVRSTLR</sequence>
<proteinExistence type="predicted"/>
<reference evidence="4" key="1">
    <citation type="journal article" date="2019" name="Int. J. Syst. Evol. Microbiol.">
        <title>The Global Catalogue of Microorganisms (GCM) 10K type strain sequencing project: providing services to taxonomists for standard genome sequencing and annotation.</title>
        <authorList>
            <consortium name="The Broad Institute Genomics Platform"/>
            <consortium name="The Broad Institute Genome Sequencing Center for Infectious Disease"/>
            <person name="Wu L."/>
            <person name="Ma J."/>
        </authorList>
    </citation>
    <scope>NUCLEOTIDE SEQUENCE [LARGE SCALE GENOMIC DNA]</scope>
    <source>
        <strain evidence="4">CECT 8064</strain>
    </source>
</reference>
<gene>
    <name evidence="3" type="ORF">ACFPEN_25980</name>
</gene>
<organism evidence="3 4">
    <name type="scientific">Streptomyces ehimensis</name>
    <dbReference type="NCBI Taxonomy" id="68195"/>
    <lineage>
        <taxon>Bacteria</taxon>
        <taxon>Bacillati</taxon>
        <taxon>Actinomycetota</taxon>
        <taxon>Actinomycetes</taxon>
        <taxon>Kitasatosporales</taxon>
        <taxon>Streptomycetaceae</taxon>
        <taxon>Streptomyces</taxon>
    </lineage>
</organism>
<accession>A0ABV9BQU4</accession>